<dbReference type="EMBL" id="PEBX01000081">
    <property type="protein sequence ID" value="PTQ55706.1"/>
    <property type="molecule type" value="Genomic_DNA"/>
</dbReference>
<dbReference type="Proteomes" id="UP000244338">
    <property type="component" value="Unassembled WGS sequence"/>
</dbReference>
<evidence type="ECO:0000313" key="1">
    <source>
        <dbReference type="EMBL" id="PTQ55706.1"/>
    </source>
</evidence>
<reference evidence="2" key="1">
    <citation type="journal article" date="2018" name="Sci. Rep.">
        <title>Lignite coal burning seam in the remote Altai Mountains harbors a hydrogen-driven thermophilic microbial community.</title>
        <authorList>
            <person name="Kadnikov V.V."/>
            <person name="Mardanov A.V."/>
            <person name="Ivasenko D.A."/>
            <person name="Antsiferov D.V."/>
            <person name="Beletsky A.V."/>
            <person name="Karnachuk O.V."/>
            <person name="Ravin N.V."/>
        </authorList>
    </citation>
    <scope>NUCLEOTIDE SEQUENCE [LARGE SCALE GENOMIC DNA]</scope>
</reference>
<proteinExistence type="predicted"/>
<evidence type="ECO:0000313" key="2">
    <source>
        <dbReference type="Proteomes" id="UP000244338"/>
    </source>
</evidence>
<organism evidence="1 2">
    <name type="scientific">Candidatus Carbonibacillus altaicus</name>
    <dbReference type="NCBI Taxonomy" id="2163959"/>
    <lineage>
        <taxon>Bacteria</taxon>
        <taxon>Bacillati</taxon>
        <taxon>Bacillota</taxon>
        <taxon>Bacilli</taxon>
        <taxon>Bacillales</taxon>
        <taxon>Candidatus Carbonibacillus</taxon>
    </lineage>
</organism>
<sequence length="41" mass="4698">MLSADELGRWFERRDREIILIAAHTLYESCLDVTITQSASS</sequence>
<accession>A0A2R6XZ45</accession>
<gene>
    <name evidence="1" type="ORF">BSOLF_1622</name>
</gene>
<protein>
    <submittedName>
        <fullName evidence="1">Uncharacterized protein</fullName>
    </submittedName>
</protein>
<comment type="caution">
    <text evidence="1">The sequence shown here is derived from an EMBL/GenBank/DDBJ whole genome shotgun (WGS) entry which is preliminary data.</text>
</comment>
<name>A0A2R6XZ45_9BACL</name>
<dbReference type="AlphaFoldDB" id="A0A2R6XZ45"/>